<sequence length="76" mass="8865">MRPNSRRMIGNVRSFVGNSLGGLRGWNNLASWAVASTLAYFLWVKPSRELKAEQVRIFYLSNFRFLDFRLDFYGSL</sequence>
<protein>
    <submittedName>
        <fullName evidence="1">Uncharacterized protein</fullName>
    </submittedName>
</protein>
<reference evidence="1 2" key="1">
    <citation type="journal article" date="2022" name="Nat. Plants">
        <title>Genomes of leafy and leafless Platanthera orchids illuminate the evolution of mycoheterotrophy.</title>
        <authorList>
            <person name="Li M.H."/>
            <person name="Liu K.W."/>
            <person name="Li Z."/>
            <person name="Lu H.C."/>
            <person name="Ye Q.L."/>
            <person name="Zhang D."/>
            <person name="Wang J.Y."/>
            <person name="Li Y.F."/>
            <person name="Zhong Z.M."/>
            <person name="Liu X."/>
            <person name="Yu X."/>
            <person name="Liu D.K."/>
            <person name="Tu X.D."/>
            <person name="Liu B."/>
            <person name="Hao Y."/>
            <person name="Liao X.Y."/>
            <person name="Jiang Y.T."/>
            <person name="Sun W.H."/>
            <person name="Chen J."/>
            <person name="Chen Y.Q."/>
            <person name="Ai Y."/>
            <person name="Zhai J.W."/>
            <person name="Wu S.S."/>
            <person name="Zhou Z."/>
            <person name="Hsiao Y.Y."/>
            <person name="Wu W.L."/>
            <person name="Chen Y.Y."/>
            <person name="Lin Y.F."/>
            <person name="Hsu J.L."/>
            <person name="Li C.Y."/>
            <person name="Wang Z.W."/>
            <person name="Zhao X."/>
            <person name="Zhong W.Y."/>
            <person name="Ma X.K."/>
            <person name="Ma L."/>
            <person name="Huang J."/>
            <person name="Chen G.Z."/>
            <person name="Huang M.Z."/>
            <person name="Huang L."/>
            <person name="Peng D.H."/>
            <person name="Luo Y.B."/>
            <person name="Zou S.Q."/>
            <person name="Chen S.P."/>
            <person name="Lan S."/>
            <person name="Tsai W.C."/>
            <person name="Van de Peer Y."/>
            <person name="Liu Z.J."/>
        </authorList>
    </citation>
    <scope>NUCLEOTIDE SEQUENCE [LARGE SCALE GENOMIC DNA]</scope>
    <source>
        <strain evidence="1">Lor287</strain>
    </source>
</reference>
<accession>A0AAP0B211</accession>
<gene>
    <name evidence="1" type="ORF">KSP39_PZI019173</name>
</gene>
<name>A0AAP0B211_9ASPA</name>
<dbReference type="PANTHER" id="PTHR37213:SF1">
    <property type="entry name" value="SUBTILISIN-LIKE PROTEASE"/>
    <property type="match status" value="1"/>
</dbReference>
<dbReference type="EMBL" id="JBBWWQ010000017">
    <property type="protein sequence ID" value="KAK8924118.1"/>
    <property type="molecule type" value="Genomic_DNA"/>
</dbReference>
<dbReference type="Proteomes" id="UP001418222">
    <property type="component" value="Unassembled WGS sequence"/>
</dbReference>
<evidence type="ECO:0000313" key="2">
    <source>
        <dbReference type="Proteomes" id="UP001418222"/>
    </source>
</evidence>
<proteinExistence type="predicted"/>
<dbReference type="PANTHER" id="PTHR37213">
    <property type="entry name" value="SUBTILISIN-LIKE PROTEASE"/>
    <property type="match status" value="1"/>
</dbReference>
<keyword evidence="2" id="KW-1185">Reference proteome</keyword>
<dbReference type="AlphaFoldDB" id="A0AAP0B211"/>
<organism evidence="1 2">
    <name type="scientific">Platanthera zijinensis</name>
    <dbReference type="NCBI Taxonomy" id="2320716"/>
    <lineage>
        <taxon>Eukaryota</taxon>
        <taxon>Viridiplantae</taxon>
        <taxon>Streptophyta</taxon>
        <taxon>Embryophyta</taxon>
        <taxon>Tracheophyta</taxon>
        <taxon>Spermatophyta</taxon>
        <taxon>Magnoliopsida</taxon>
        <taxon>Liliopsida</taxon>
        <taxon>Asparagales</taxon>
        <taxon>Orchidaceae</taxon>
        <taxon>Orchidoideae</taxon>
        <taxon>Orchideae</taxon>
        <taxon>Orchidinae</taxon>
        <taxon>Platanthera</taxon>
    </lineage>
</organism>
<comment type="caution">
    <text evidence="1">The sequence shown here is derived from an EMBL/GenBank/DDBJ whole genome shotgun (WGS) entry which is preliminary data.</text>
</comment>
<evidence type="ECO:0000313" key="1">
    <source>
        <dbReference type="EMBL" id="KAK8924118.1"/>
    </source>
</evidence>